<evidence type="ECO:0000313" key="1">
    <source>
        <dbReference type="EMBL" id="JAD91562.1"/>
    </source>
</evidence>
<accession>A0A0A9E6G4</accession>
<organism evidence="1">
    <name type="scientific">Arundo donax</name>
    <name type="common">Giant reed</name>
    <name type="synonym">Donax arundinaceus</name>
    <dbReference type="NCBI Taxonomy" id="35708"/>
    <lineage>
        <taxon>Eukaryota</taxon>
        <taxon>Viridiplantae</taxon>
        <taxon>Streptophyta</taxon>
        <taxon>Embryophyta</taxon>
        <taxon>Tracheophyta</taxon>
        <taxon>Spermatophyta</taxon>
        <taxon>Magnoliopsida</taxon>
        <taxon>Liliopsida</taxon>
        <taxon>Poales</taxon>
        <taxon>Poaceae</taxon>
        <taxon>PACMAD clade</taxon>
        <taxon>Arundinoideae</taxon>
        <taxon>Arundineae</taxon>
        <taxon>Arundo</taxon>
    </lineage>
</organism>
<reference evidence="1" key="1">
    <citation type="submission" date="2014-09" db="EMBL/GenBank/DDBJ databases">
        <authorList>
            <person name="Magalhaes I.L.F."/>
            <person name="Oliveira U."/>
            <person name="Santos F.R."/>
            <person name="Vidigal T.H.D.A."/>
            <person name="Brescovit A.D."/>
            <person name="Santos A.J."/>
        </authorList>
    </citation>
    <scope>NUCLEOTIDE SEQUENCE</scope>
    <source>
        <tissue evidence="1">Shoot tissue taken approximately 20 cm above the soil surface</tissue>
    </source>
</reference>
<dbReference type="EMBL" id="GBRH01206333">
    <property type="protein sequence ID" value="JAD91562.1"/>
    <property type="molecule type" value="Transcribed_RNA"/>
</dbReference>
<proteinExistence type="predicted"/>
<name>A0A0A9E6G4_ARUDO</name>
<dbReference type="AlphaFoldDB" id="A0A0A9E6G4"/>
<sequence length="36" mass="4063">MAFEEQSSIEQREVTEYLGLAKPLSCFTGQVSLTLR</sequence>
<reference evidence="1" key="2">
    <citation type="journal article" date="2015" name="Data Brief">
        <title>Shoot transcriptome of the giant reed, Arundo donax.</title>
        <authorList>
            <person name="Barrero R.A."/>
            <person name="Guerrero F.D."/>
            <person name="Moolhuijzen P."/>
            <person name="Goolsby J.A."/>
            <person name="Tidwell J."/>
            <person name="Bellgard S.E."/>
            <person name="Bellgard M.I."/>
        </authorList>
    </citation>
    <scope>NUCLEOTIDE SEQUENCE</scope>
    <source>
        <tissue evidence="1">Shoot tissue taken approximately 20 cm above the soil surface</tissue>
    </source>
</reference>
<protein>
    <submittedName>
        <fullName evidence="1">Uncharacterized protein</fullName>
    </submittedName>
</protein>